<accession>A0A1F7IY18</accession>
<comment type="similarity">
    <text evidence="1 6">Belongs to the MsrB Met sulfoxide reductase family.</text>
</comment>
<dbReference type="EMBL" id="MGAL01000017">
    <property type="protein sequence ID" value="OGK48269.1"/>
    <property type="molecule type" value="Genomic_DNA"/>
</dbReference>
<dbReference type="EC" id="1.8.4.12" evidence="6"/>
<feature type="binding site" evidence="6">
    <location>
        <position position="98"/>
    </location>
    <ligand>
        <name>Zn(2+)</name>
        <dbReference type="ChEBI" id="CHEBI:29105"/>
    </ligand>
</feature>
<feature type="domain" description="MsrB" evidence="8">
    <location>
        <begin position="10"/>
        <end position="133"/>
    </location>
</feature>
<evidence type="ECO:0000259" key="8">
    <source>
        <dbReference type="PROSITE" id="PS51790"/>
    </source>
</evidence>
<dbReference type="InterPro" id="IPR011057">
    <property type="entry name" value="Mss4-like_sf"/>
</dbReference>
<feature type="active site" description="Nucleophile" evidence="6">
    <location>
        <position position="122"/>
    </location>
</feature>
<dbReference type="FunFam" id="2.170.150.20:FF:000001">
    <property type="entry name" value="Peptide methionine sulfoxide reductase MsrB"/>
    <property type="match status" value="1"/>
</dbReference>
<evidence type="ECO:0000256" key="5">
    <source>
        <dbReference type="ARBA" id="ARBA00048488"/>
    </source>
</evidence>
<dbReference type="GO" id="GO:0005737">
    <property type="term" value="C:cytoplasm"/>
    <property type="evidence" value="ECO:0007669"/>
    <property type="project" value="TreeGrafter"/>
</dbReference>
<feature type="binding site" evidence="6">
    <location>
        <position position="52"/>
    </location>
    <ligand>
        <name>Zn(2+)</name>
        <dbReference type="ChEBI" id="CHEBI:29105"/>
    </ligand>
</feature>
<dbReference type="SUPFAM" id="SSF51316">
    <property type="entry name" value="Mss4-like"/>
    <property type="match status" value="1"/>
</dbReference>
<keyword evidence="4 6" id="KW-0560">Oxidoreductase</keyword>
<protein>
    <recommendedName>
        <fullName evidence="6">Peptide methionine sulfoxide reductase MsrB</fullName>
        <ecNumber evidence="6">1.8.4.12</ecNumber>
    </recommendedName>
    <alternativeName>
        <fullName evidence="6">Peptide-methionine (R)-S-oxide reductase</fullName>
    </alternativeName>
</protein>
<feature type="compositionally biased region" description="Basic and acidic residues" evidence="7">
    <location>
        <begin position="8"/>
        <end position="18"/>
    </location>
</feature>
<evidence type="ECO:0000256" key="3">
    <source>
        <dbReference type="ARBA" id="ARBA00022833"/>
    </source>
</evidence>
<dbReference type="InterPro" id="IPR024002">
    <property type="entry name" value="For/NO2_transpt_CS"/>
</dbReference>
<evidence type="ECO:0000313" key="10">
    <source>
        <dbReference type="Proteomes" id="UP000177141"/>
    </source>
</evidence>
<dbReference type="Pfam" id="PF01641">
    <property type="entry name" value="SelR"/>
    <property type="match status" value="1"/>
</dbReference>
<dbReference type="Proteomes" id="UP000177141">
    <property type="component" value="Unassembled WGS sequence"/>
</dbReference>
<dbReference type="Gene3D" id="2.170.150.20">
    <property type="entry name" value="Peptide methionine sulfoxide reductase"/>
    <property type="match status" value="1"/>
</dbReference>
<comment type="caution">
    <text evidence="9">The sequence shown here is derived from an EMBL/GenBank/DDBJ whole genome shotgun (WGS) entry which is preliminary data.</text>
</comment>
<proteinExistence type="inferred from homology"/>
<keyword evidence="2 6" id="KW-0479">Metal-binding</keyword>
<dbReference type="GO" id="GO:0008270">
    <property type="term" value="F:zinc ion binding"/>
    <property type="evidence" value="ECO:0007669"/>
    <property type="project" value="UniProtKB-UniRule"/>
</dbReference>
<name>A0A1F7IY18_9BACT</name>
<dbReference type="PANTHER" id="PTHR10173:SF52">
    <property type="entry name" value="METHIONINE-R-SULFOXIDE REDUCTASE B1"/>
    <property type="match status" value="1"/>
</dbReference>
<keyword evidence="3 6" id="KW-0862">Zinc</keyword>
<evidence type="ECO:0000256" key="2">
    <source>
        <dbReference type="ARBA" id="ARBA00022723"/>
    </source>
</evidence>
<dbReference type="InterPro" id="IPR028427">
    <property type="entry name" value="Met_Sox_Rdtase_MsrB"/>
</dbReference>
<evidence type="ECO:0000313" key="9">
    <source>
        <dbReference type="EMBL" id="OGK48269.1"/>
    </source>
</evidence>
<sequence length="133" mass="15123">MNNQNPKKTKEQLKKELDPQAYHVTQEKGTEAPFSGKYDHHFEKGMYYCVVCGADLFTSDTKYDSGCGWPAFWDPVSKTSLKYHEDNTFGMRRTEVTCGNCGAHLGHVFPDGPKDKTGQRYCINSASLNFKKR</sequence>
<dbReference type="PROSITE" id="PS51790">
    <property type="entry name" value="MSRB"/>
    <property type="match status" value="1"/>
</dbReference>
<dbReference type="STRING" id="1802061.A3A93_01330"/>
<dbReference type="AlphaFoldDB" id="A0A1F7IY18"/>
<dbReference type="HAMAP" id="MF_01400">
    <property type="entry name" value="MsrB"/>
    <property type="match status" value="1"/>
</dbReference>
<evidence type="ECO:0000256" key="7">
    <source>
        <dbReference type="SAM" id="MobiDB-lite"/>
    </source>
</evidence>
<comment type="catalytic activity">
    <reaction evidence="5 6">
        <text>L-methionyl-[protein] + [thioredoxin]-disulfide + H2O = L-methionyl-(R)-S-oxide-[protein] + [thioredoxin]-dithiol</text>
        <dbReference type="Rhea" id="RHEA:24164"/>
        <dbReference type="Rhea" id="RHEA-COMP:10698"/>
        <dbReference type="Rhea" id="RHEA-COMP:10700"/>
        <dbReference type="Rhea" id="RHEA-COMP:12313"/>
        <dbReference type="Rhea" id="RHEA-COMP:12314"/>
        <dbReference type="ChEBI" id="CHEBI:15377"/>
        <dbReference type="ChEBI" id="CHEBI:16044"/>
        <dbReference type="ChEBI" id="CHEBI:29950"/>
        <dbReference type="ChEBI" id="CHEBI:45764"/>
        <dbReference type="ChEBI" id="CHEBI:50058"/>
        <dbReference type="EC" id="1.8.4.12"/>
    </reaction>
</comment>
<gene>
    <name evidence="6" type="primary">msrB</name>
    <name evidence="9" type="ORF">A3A93_01330</name>
</gene>
<evidence type="ECO:0000256" key="1">
    <source>
        <dbReference type="ARBA" id="ARBA00007174"/>
    </source>
</evidence>
<feature type="binding site" evidence="6">
    <location>
        <position position="49"/>
    </location>
    <ligand>
        <name>Zn(2+)</name>
        <dbReference type="ChEBI" id="CHEBI:29105"/>
    </ligand>
</feature>
<dbReference type="GO" id="GO:0030091">
    <property type="term" value="P:protein repair"/>
    <property type="evidence" value="ECO:0007669"/>
    <property type="project" value="InterPro"/>
</dbReference>
<organism evidence="9 10">
    <name type="scientific">Candidatus Roizmanbacteria bacterium RIFCSPLOWO2_01_FULL_38_12</name>
    <dbReference type="NCBI Taxonomy" id="1802061"/>
    <lineage>
        <taxon>Bacteria</taxon>
        <taxon>Candidatus Roizmaniibacteriota</taxon>
    </lineage>
</organism>
<dbReference type="GO" id="GO:0006979">
    <property type="term" value="P:response to oxidative stress"/>
    <property type="evidence" value="ECO:0007669"/>
    <property type="project" value="InterPro"/>
</dbReference>
<evidence type="ECO:0000256" key="4">
    <source>
        <dbReference type="ARBA" id="ARBA00023002"/>
    </source>
</evidence>
<feature type="binding site" evidence="6">
    <location>
        <position position="101"/>
    </location>
    <ligand>
        <name>Zn(2+)</name>
        <dbReference type="ChEBI" id="CHEBI:29105"/>
    </ligand>
</feature>
<reference evidence="9 10" key="1">
    <citation type="journal article" date="2016" name="Nat. Commun.">
        <title>Thousands of microbial genomes shed light on interconnected biogeochemical processes in an aquifer system.</title>
        <authorList>
            <person name="Anantharaman K."/>
            <person name="Brown C.T."/>
            <person name="Hug L.A."/>
            <person name="Sharon I."/>
            <person name="Castelle C.J."/>
            <person name="Probst A.J."/>
            <person name="Thomas B.C."/>
            <person name="Singh A."/>
            <person name="Wilkins M.J."/>
            <person name="Karaoz U."/>
            <person name="Brodie E.L."/>
            <person name="Williams K.H."/>
            <person name="Hubbard S.S."/>
            <person name="Banfield J.F."/>
        </authorList>
    </citation>
    <scope>NUCLEOTIDE SEQUENCE [LARGE SCALE GENOMIC DNA]</scope>
</reference>
<feature type="region of interest" description="Disordered" evidence="7">
    <location>
        <begin position="1"/>
        <end position="20"/>
    </location>
</feature>
<dbReference type="InterPro" id="IPR002579">
    <property type="entry name" value="Met_Sox_Rdtase_MsrB_dom"/>
</dbReference>
<comment type="cofactor">
    <cofactor evidence="6">
        <name>Zn(2+)</name>
        <dbReference type="ChEBI" id="CHEBI:29105"/>
    </cofactor>
    <text evidence="6">Binds 1 zinc ion per subunit. The zinc ion is important for the structural integrity of the protein.</text>
</comment>
<dbReference type="PANTHER" id="PTHR10173">
    <property type="entry name" value="METHIONINE SULFOXIDE REDUCTASE"/>
    <property type="match status" value="1"/>
</dbReference>
<evidence type="ECO:0000256" key="6">
    <source>
        <dbReference type="HAMAP-Rule" id="MF_01400"/>
    </source>
</evidence>
<dbReference type="NCBIfam" id="TIGR00357">
    <property type="entry name" value="peptide-methionine (R)-S-oxide reductase MsrB"/>
    <property type="match status" value="1"/>
</dbReference>
<dbReference type="PROSITE" id="PS01005">
    <property type="entry name" value="FORMATE_NITRITE_TP_1"/>
    <property type="match status" value="1"/>
</dbReference>
<dbReference type="GO" id="GO:0033743">
    <property type="term" value="F:peptide-methionine (R)-S-oxide reductase activity"/>
    <property type="evidence" value="ECO:0007669"/>
    <property type="project" value="UniProtKB-UniRule"/>
</dbReference>